<dbReference type="GO" id="GO:0006281">
    <property type="term" value="P:DNA repair"/>
    <property type="evidence" value="ECO:0007669"/>
    <property type="project" value="InterPro"/>
</dbReference>
<protein>
    <submittedName>
        <fullName evidence="1">N-glycosylase/DNA lyase</fullName>
    </submittedName>
</protein>
<dbReference type="InterPro" id="IPR011257">
    <property type="entry name" value="DNA_glycosylase"/>
</dbReference>
<reference evidence="1 2" key="1">
    <citation type="submission" date="2016-10" db="EMBL/GenBank/DDBJ databases">
        <authorList>
            <person name="Varghese N."/>
            <person name="Submissions S."/>
        </authorList>
    </citation>
    <scope>NUCLEOTIDE SEQUENCE [LARGE SCALE GENOMIC DNA]</scope>
    <source>
        <strain evidence="1 2">CDM_1</strain>
    </source>
</reference>
<gene>
    <name evidence="1" type="ORF">SAMN05192552_10399</name>
</gene>
<dbReference type="Pfam" id="PF09171">
    <property type="entry name" value="AGOG"/>
    <property type="match status" value="1"/>
</dbReference>
<accession>A0A1G6WSZ4</accession>
<dbReference type="AlphaFoldDB" id="A0A1G6WSZ4"/>
<dbReference type="Gene3D" id="1.10.1670.10">
    <property type="entry name" value="Helix-hairpin-Helix base-excision DNA repair enzymes (C-terminal)"/>
    <property type="match status" value="1"/>
</dbReference>
<dbReference type="Proteomes" id="UP000324021">
    <property type="component" value="Unassembled WGS sequence"/>
</dbReference>
<dbReference type="SUPFAM" id="SSF48150">
    <property type="entry name" value="DNA-glycosylase"/>
    <property type="match status" value="1"/>
</dbReference>
<dbReference type="InterPro" id="IPR023170">
    <property type="entry name" value="HhH_base_excis_C"/>
</dbReference>
<dbReference type="GO" id="GO:0003906">
    <property type="term" value="F:DNA-(apurinic or apyrimidinic site) endonuclease activity"/>
    <property type="evidence" value="ECO:0007669"/>
    <property type="project" value="InterPro"/>
</dbReference>
<dbReference type="Gene3D" id="1.10.340.30">
    <property type="entry name" value="Hypothetical protein, domain 2"/>
    <property type="match status" value="1"/>
</dbReference>
<dbReference type="GO" id="GO:0016829">
    <property type="term" value="F:lyase activity"/>
    <property type="evidence" value="ECO:0007669"/>
    <property type="project" value="UniProtKB-KW"/>
</dbReference>
<dbReference type="RefSeq" id="WP_188118711.1">
    <property type="nucleotide sequence ID" value="NZ_FMZP01000039.1"/>
</dbReference>
<dbReference type="InterPro" id="IPR015254">
    <property type="entry name" value="AGOG-like"/>
</dbReference>
<name>A0A1G6WSZ4_9EURY</name>
<evidence type="ECO:0000313" key="2">
    <source>
        <dbReference type="Proteomes" id="UP000324021"/>
    </source>
</evidence>
<organism evidence="1 2">
    <name type="scientific">Natrinema hispanicum</name>
    <dbReference type="NCBI Taxonomy" id="392421"/>
    <lineage>
        <taxon>Archaea</taxon>
        <taxon>Methanobacteriati</taxon>
        <taxon>Methanobacteriota</taxon>
        <taxon>Stenosarchaea group</taxon>
        <taxon>Halobacteria</taxon>
        <taxon>Halobacteriales</taxon>
        <taxon>Natrialbaceae</taxon>
        <taxon>Natrinema</taxon>
    </lineage>
</organism>
<sequence length="276" mass="30804">MNHQRIDALASEIANLGYDGIAQFDRAEPEYRVFTTIVDTYGATDHVYLLAVCAGVVDYQLLGDAQQFWAELERATVDHGQIDTIDDVQAILGDFMDASVNQRLNQQKRFRLGKLFDGSFVEWFLESYAAVPPVRIWEKLADGLDNKMHKKTIVFAMKVYDILHLIDNGEYASFPTDIPIPCDLQVERVARTAGLVETDDTDVVMDAWAAVADAVSEELGRPVSLLRIDSIVWQAGQVIGKSGQATARRELVDHFTEVGIEQARAEPLASELTTKR</sequence>
<dbReference type="GO" id="GO:0016799">
    <property type="term" value="F:hydrolase activity, hydrolyzing N-glycosyl compounds"/>
    <property type="evidence" value="ECO:0007669"/>
    <property type="project" value="InterPro"/>
</dbReference>
<proteinExistence type="predicted"/>
<evidence type="ECO:0000313" key="1">
    <source>
        <dbReference type="EMBL" id="SDD68216.1"/>
    </source>
</evidence>
<dbReference type="EMBL" id="FMZP01000039">
    <property type="protein sequence ID" value="SDD68216.1"/>
    <property type="molecule type" value="Genomic_DNA"/>
</dbReference>
<keyword evidence="1" id="KW-0456">Lyase</keyword>